<feature type="domain" description="Glycosyltransferase subfamily 4-like N-terminal" evidence="2">
    <location>
        <begin position="18"/>
        <end position="174"/>
    </location>
</feature>
<dbReference type="SUPFAM" id="SSF53756">
    <property type="entry name" value="UDP-Glycosyltransferase/glycogen phosphorylase"/>
    <property type="match status" value="1"/>
</dbReference>
<dbReference type="Gene3D" id="3.40.50.2000">
    <property type="entry name" value="Glycogen Phosphorylase B"/>
    <property type="match status" value="2"/>
</dbReference>
<dbReference type="InterPro" id="IPR001296">
    <property type="entry name" value="Glyco_trans_1"/>
</dbReference>
<dbReference type="OrthoDB" id="7560678at2"/>
<organism evidence="3 4">
    <name type="scientific">Brumimicrobium aurantiacum</name>
    <dbReference type="NCBI Taxonomy" id="1737063"/>
    <lineage>
        <taxon>Bacteria</taxon>
        <taxon>Pseudomonadati</taxon>
        <taxon>Bacteroidota</taxon>
        <taxon>Flavobacteriia</taxon>
        <taxon>Flavobacteriales</taxon>
        <taxon>Crocinitomicaceae</taxon>
        <taxon>Brumimicrobium</taxon>
    </lineage>
</organism>
<reference evidence="3 4" key="1">
    <citation type="submission" date="2018-08" db="EMBL/GenBank/DDBJ databases">
        <title>The draft genome squence of Brumimicrobium sp. N62.</title>
        <authorList>
            <person name="Du Z.-J."/>
            <person name="Luo H.-R."/>
        </authorList>
    </citation>
    <scope>NUCLEOTIDE SEQUENCE [LARGE SCALE GENOMIC DNA]</scope>
    <source>
        <strain evidence="3 4">N62</strain>
    </source>
</reference>
<dbReference type="Proteomes" id="UP000257127">
    <property type="component" value="Unassembled WGS sequence"/>
</dbReference>
<evidence type="ECO:0000313" key="4">
    <source>
        <dbReference type="Proteomes" id="UP000257127"/>
    </source>
</evidence>
<protein>
    <submittedName>
        <fullName evidence="3">Glycosyltransferase</fullName>
    </submittedName>
</protein>
<dbReference type="EMBL" id="QURB01000002">
    <property type="protein sequence ID" value="RFC55037.1"/>
    <property type="molecule type" value="Genomic_DNA"/>
</dbReference>
<dbReference type="AlphaFoldDB" id="A0A3E1F003"/>
<name>A0A3E1F003_9FLAO</name>
<keyword evidence="4" id="KW-1185">Reference proteome</keyword>
<dbReference type="InterPro" id="IPR028098">
    <property type="entry name" value="Glyco_trans_4-like_N"/>
</dbReference>
<gene>
    <name evidence="3" type="ORF">DXU93_04245</name>
</gene>
<dbReference type="Pfam" id="PF00534">
    <property type="entry name" value="Glycos_transf_1"/>
    <property type="match status" value="1"/>
</dbReference>
<proteinExistence type="predicted"/>
<evidence type="ECO:0000259" key="1">
    <source>
        <dbReference type="Pfam" id="PF00534"/>
    </source>
</evidence>
<dbReference type="CDD" id="cd03801">
    <property type="entry name" value="GT4_PimA-like"/>
    <property type="match status" value="1"/>
</dbReference>
<sequence length="358" mass="41175">MSSKNRILAFHLLNDRSGSPKVLSQILKSWAKEKCEVILYTSAHENGFLSNIPGIQKKTAWYQFNANPWIRLVYYSLSQFILFFRLLFVIKKTDIVYVNTVLPFGAALAGKIKGAKVIYHVHESTVNPAILKWFLFKIVALTATEIINVSQYVASAHNIKNTNNHLIYNAIDDSFLAKRKERLINEKPENILMVCSLKAYKGVFEFINLAKDYPQFKFRLVLNARQTEIDAFFEGHIIPQNISLYSTQKNLHPFYQWADLIVNLSRPDGWIETFGLTIIEGMAYGLPAIVPPVGGILEVIQDRQSGYTVDSRNRQELNAKIKMLMENKFVYKEFSQAATKRLELFREQKMLNSINQLI</sequence>
<dbReference type="Pfam" id="PF13439">
    <property type="entry name" value="Glyco_transf_4"/>
    <property type="match status" value="1"/>
</dbReference>
<keyword evidence="3" id="KW-0808">Transferase</keyword>
<dbReference type="GO" id="GO:0016757">
    <property type="term" value="F:glycosyltransferase activity"/>
    <property type="evidence" value="ECO:0007669"/>
    <property type="project" value="InterPro"/>
</dbReference>
<accession>A0A3E1F003</accession>
<comment type="caution">
    <text evidence="3">The sequence shown here is derived from an EMBL/GenBank/DDBJ whole genome shotgun (WGS) entry which is preliminary data.</text>
</comment>
<dbReference type="PANTHER" id="PTHR45947">
    <property type="entry name" value="SULFOQUINOVOSYL TRANSFERASE SQD2"/>
    <property type="match status" value="1"/>
</dbReference>
<dbReference type="InterPro" id="IPR050194">
    <property type="entry name" value="Glycosyltransferase_grp1"/>
</dbReference>
<evidence type="ECO:0000259" key="2">
    <source>
        <dbReference type="Pfam" id="PF13439"/>
    </source>
</evidence>
<dbReference type="RefSeq" id="WP_116880016.1">
    <property type="nucleotide sequence ID" value="NZ_QURB01000002.1"/>
</dbReference>
<dbReference type="PANTHER" id="PTHR45947:SF3">
    <property type="entry name" value="SULFOQUINOVOSYL TRANSFERASE SQD2"/>
    <property type="match status" value="1"/>
</dbReference>
<feature type="domain" description="Glycosyl transferase family 1" evidence="1">
    <location>
        <begin position="178"/>
        <end position="341"/>
    </location>
</feature>
<evidence type="ECO:0000313" key="3">
    <source>
        <dbReference type="EMBL" id="RFC55037.1"/>
    </source>
</evidence>